<keyword evidence="1" id="KW-0812">Transmembrane</keyword>
<evidence type="ECO:0000313" key="5">
    <source>
        <dbReference type="Proteomes" id="UP000247702"/>
    </source>
</evidence>
<proteinExistence type="predicted"/>
<keyword evidence="1" id="KW-1133">Transmembrane helix</keyword>
<evidence type="ECO:0000256" key="1">
    <source>
        <dbReference type="SAM" id="Phobius"/>
    </source>
</evidence>
<sequence>MKSFSFFVFLNVLILFAHAQNQTTTCEQFNLLNGTATCTPCQQAIFKTNQLPISKCNVVGILFGHALGATGPDSLRDDIDKTCAETADACSESDAKSAYTEVDKACNTELNQYFSATPPYNNEASIGSDAALTILVNYMAIPFRESLCFKVGGEYCLVKSYEQTNQSAITQSTNATNLFQLDQCDDCTQQSYNNLKNFQLSHPLNTPNLKKIMTDITTKQIQTFEQNCPNLKSDAQKLATQFYNYSVVILIGLIGFIYVNFI</sequence>
<protein>
    <recommendedName>
        <fullName evidence="6">Transmembrane protein</fullName>
    </recommendedName>
</protein>
<reference evidence="3 5" key="1">
    <citation type="submission" date="2017-11" db="EMBL/GenBank/DDBJ databases">
        <title>The genome of Rhizophagus clarus HR1 reveals common genetic basis of auxotrophy among arbuscular mycorrhizal fungi.</title>
        <authorList>
            <person name="Kobayashi Y."/>
        </authorList>
    </citation>
    <scope>NUCLEOTIDE SEQUENCE [LARGE SCALE GENOMIC DNA]</scope>
    <source>
        <strain evidence="3 5">HR1</strain>
    </source>
</reference>
<feature type="chain" id="PRO_5044073131" description="Transmembrane protein" evidence="2">
    <location>
        <begin position="20"/>
        <end position="262"/>
    </location>
</feature>
<keyword evidence="5" id="KW-1185">Reference proteome</keyword>
<dbReference type="AlphaFoldDB" id="A0A2Z6QX72"/>
<reference evidence="4" key="2">
    <citation type="submission" date="2019-10" db="EMBL/GenBank/DDBJ databases">
        <title>Conservation and host-specific expression of non-tandemly repeated heterogenous ribosome RNA gene in arbuscular mycorrhizal fungi.</title>
        <authorList>
            <person name="Maeda T."/>
            <person name="Kobayashi Y."/>
            <person name="Nakagawa T."/>
            <person name="Ezawa T."/>
            <person name="Yamaguchi K."/>
            <person name="Bino T."/>
            <person name="Nishimoto Y."/>
            <person name="Shigenobu S."/>
            <person name="Kawaguchi M."/>
        </authorList>
    </citation>
    <scope>NUCLEOTIDE SEQUENCE</scope>
    <source>
        <strain evidence="4">HR1</strain>
    </source>
</reference>
<evidence type="ECO:0000256" key="2">
    <source>
        <dbReference type="SAM" id="SignalP"/>
    </source>
</evidence>
<keyword evidence="1" id="KW-0472">Membrane</keyword>
<evidence type="ECO:0000313" key="4">
    <source>
        <dbReference type="EMBL" id="GES72927.1"/>
    </source>
</evidence>
<dbReference type="OrthoDB" id="2349026at2759"/>
<name>A0A2Z6QX72_9GLOM</name>
<organism evidence="3 5">
    <name type="scientific">Rhizophagus clarus</name>
    <dbReference type="NCBI Taxonomy" id="94130"/>
    <lineage>
        <taxon>Eukaryota</taxon>
        <taxon>Fungi</taxon>
        <taxon>Fungi incertae sedis</taxon>
        <taxon>Mucoromycota</taxon>
        <taxon>Glomeromycotina</taxon>
        <taxon>Glomeromycetes</taxon>
        <taxon>Glomerales</taxon>
        <taxon>Glomeraceae</taxon>
        <taxon>Rhizophagus</taxon>
    </lineage>
</organism>
<comment type="caution">
    <text evidence="3">The sequence shown here is derived from an EMBL/GenBank/DDBJ whole genome shotgun (WGS) entry which is preliminary data.</text>
</comment>
<keyword evidence="2" id="KW-0732">Signal</keyword>
<dbReference type="EMBL" id="BEXD01001446">
    <property type="protein sequence ID" value="GBB94145.1"/>
    <property type="molecule type" value="Genomic_DNA"/>
</dbReference>
<evidence type="ECO:0008006" key="6">
    <source>
        <dbReference type="Google" id="ProtNLM"/>
    </source>
</evidence>
<feature type="signal peptide" evidence="2">
    <location>
        <begin position="1"/>
        <end position="19"/>
    </location>
</feature>
<accession>A0A2Z6QX72</accession>
<dbReference type="Proteomes" id="UP000615446">
    <property type="component" value="Unassembled WGS sequence"/>
</dbReference>
<feature type="transmembrane region" description="Helical" evidence="1">
    <location>
        <begin position="242"/>
        <end position="261"/>
    </location>
</feature>
<dbReference type="EMBL" id="BLAL01000004">
    <property type="protein sequence ID" value="GES72927.1"/>
    <property type="molecule type" value="Genomic_DNA"/>
</dbReference>
<gene>
    <name evidence="4" type="ORF">RCL2_000047000</name>
    <name evidence="3" type="ORF">RclHR1_00230023</name>
</gene>
<evidence type="ECO:0000313" key="3">
    <source>
        <dbReference type="EMBL" id="GBB94145.1"/>
    </source>
</evidence>
<dbReference type="Proteomes" id="UP000247702">
    <property type="component" value="Unassembled WGS sequence"/>
</dbReference>